<feature type="compositionally biased region" description="Gly residues" evidence="1">
    <location>
        <begin position="228"/>
        <end position="239"/>
    </location>
</feature>
<proteinExistence type="predicted"/>
<feature type="region of interest" description="Disordered" evidence="1">
    <location>
        <begin position="1"/>
        <end position="41"/>
    </location>
</feature>
<keyword evidence="3" id="KW-1185">Reference proteome</keyword>
<name>M7STM0_EUTLA</name>
<dbReference type="OrthoDB" id="3526284at2759"/>
<feature type="compositionally biased region" description="Polar residues" evidence="1">
    <location>
        <begin position="14"/>
        <end position="36"/>
    </location>
</feature>
<accession>M7STM0</accession>
<feature type="compositionally biased region" description="Basic and acidic residues" evidence="1">
    <location>
        <begin position="197"/>
        <end position="219"/>
    </location>
</feature>
<dbReference type="KEGG" id="ela:UCREL1_5130"/>
<feature type="region of interest" description="Disordered" evidence="1">
    <location>
        <begin position="127"/>
        <end position="150"/>
    </location>
</feature>
<sequence>MDTKESSDAPPSYDSIQHTGTSSASQDGSHSESATWHLQHHVASLPSRIRASQRARTAQQKLDDTLLVDHIAPAIEEFLIDLGAEGTATTPSATLTIVPDDAIPKKAELSGLEEMRKRGEIGRVSRVSLLSGKTGDGAKKQEDKDGYSDSTSFPTFAFSSASTSSDNANLLWWRDEAMACRLAGCLQPKAATGKKQQQPERKSVVQTSVEKELPPEKQRKSWGWGRWRNGGGGGGGRGTPGERAAGTDNTPGPHSSEVVSDLEEGPHQQGQGQVQDGAQMIVEAQEVAFRVENDLGILESIRGWGIVVSVNVN</sequence>
<dbReference type="EMBL" id="KB706336">
    <property type="protein sequence ID" value="EMR67863.1"/>
    <property type="molecule type" value="Genomic_DNA"/>
</dbReference>
<feature type="region of interest" description="Disordered" evidence="1">
    <location>
        <begin position="190"/>
        <end position="272"/>
    </location>
</feature>
<evidence type="ECO:0000313" key="3">
    <source>
        <dbReference type="Proteomes" id="UP000012174"/>
    </source>
</evidence>
<dbReference type="HOGENOM" id="CLU_057185_0_0_1"/>
<evidence type="ECO:0000256" key="1">
    <source>
        <dbReference type="SAM" id="MobiDB-lite"/>
    </source>
</evidence>
<reference evidence="3" key="1">
    <citation type="journal article" date="2013" name="Genome Announc.">
        <title>Draft genome sequence of the grapevine dieback fungus Eutypa lata UCR-EL1.</title>
        <authorList>
            <person name="Blanco-Ulate B."/>
            <person name="Rolshausen P.E."/>
            <person name="Cantu D."/>
        </authorList>
    </citation>
    <scope>NUCLEOTIDE SEQUENCE [LARGE SCALE GENOMIC DNA]</scope>
    <source>
        <strain evidence="3">UCR-EL1</strain>
    </source>
</reference>
<protein>
    <submittedName>
        <fullName evidence="2">Putative nad-dependent epimerase dehydratase family protein</fullName>
    </submittedName>
</protein>
<gene>
    <name evidence="2" type="ORF">UCREL1_5130</name>
</gene>
<dbReference type="AlphaFoldDB" id="M7STM0"/>
<dbReference type="Proteomes" id="UP000012174">
    <property type="component" value="Unassembled WGS sequence"/>
</dbReference>
<dbReference type="eggNOG" id="ENOG502RA0Z">
    <property type="taxonomic scope" value="Eukaryota"/>
</dbReference>
<organism evidence="2 3">
    <name type="scientific">Eutypa lata (strain UCR-EL1)</name>
    <name type="common">Grapevine dieback disease fungus</name>
    <name type="synonym">Eutypa armeniacae</name>
    <dbReference type="NCBI Taxonomy" id="1287681"/>
    <lineage>
        <taxon>Eukaryota</taxon>
        <taxon>Fungi</taxon>
        <taxon>Dikarya</taxon>
        <taxon>Ascomycota</taxon>
        <taxon>Pezizomycotina</taxon>
        <taxon>Sordariomycetes</taxon>
        <taxon>Xylariomycetidae</taxon>
        <taxon>Xylariales</taxon>
        <taxon>Diatrypaceae</taxon>
        <taxon>Eutypa</taxon>
    </lineage>
</organism>
<feature type="compositionally biased region" description="Basic and acidic residues" evidence="1">
    <location>
        <begin position="136"/>
        <end position="147"/>
    </location>
</feature>
<evidence type="ECO:0000313" key="2">
    <source>
        <dbReference type="EMBL" id="EMR67863.1"/>
    </source>
</evidence>
<dbReference type="OMA" id="MGIWESS"/>